<accession>A0A133US47</accession>
<organism evidence="1 2">
    <name type="scientific">candidate division MSBL1 archaeon SCGC-AAA259I09</name>
    <dbReference type="NCBI Taxonomy" id="1698267"/>
    <lineage>
        <taxon>Archaea</taxon>
        <taxon>Methanobacteriati</taxon>
        <taxon>Methanobacteriota</taxon>
        <taxon>candidate division MSBL1</taxon>
    </lineage>
</organism>
<dbReference type="Proteomes" id="UP000070463">
    <property type="component" value="Unassembled WGS sequence"/>
</dbReference>
<name>A0A133US47_9EURY</name>
<reference evidence="1 2" key="1">
    <citation type="journal article" date="2016" name="Sci. Rep.">
        <title>Metabolic traits of an uncultured archaeal lineage -MSBL1- from brine pools of the Red Sea.</title>
        <authorList>
            <person name="Mwirichia R."/>
            <person name="Alam I."/>
            <person name="Rashid M."/>
            <person name="Vinu M."/>
            <person name="Ba-Alawi W."/>
            <person name="Anthony Kamau A."/>
            <person name="Kamanda Ngugi D."/>
            <person name="Goker M."/>
            <person name="Klenk H.P."/>
            <person name="Bajic V."/>
            <person name="Stingl U."/>
        </authorList>
    </citation>
    <scope>NUCLEOTIDE SEQUENCE [LARGE SCALE GENOMIC DNA]</scope>
    <source>
        <strain evidence="1">SCGC-AAA259I09</strain>
    </source>
</reference>
<evidence type="ECO:0000313" key="1">
    <source>
        <dbReference type="EMBL" id="KXA97018.1"/>
    </source>
</evidence>
<keyword evidence="2" id="KW-1185">Reference proteome</keyword>
<gene>
    <name evidence="1" type="ORF">AKJ37_03910</name>
</gene>
<comment type="caution">
    <text evidence="1">The sequence shown here is derived from an EMBL/GenBank/DDBJ whole genome shotgun (WGS) entry which is preliminary data.</text>
</comment>
<dbReference type="AlphaFoldDB" id="A0A133US47"/>
<evidence type="ECO:0000313" key="2">
    <source>
        <dbReference type="Proteomes" id="UP000070463"/>
    </source>
</evidence>
<protein>
    <submittedName>
        <fullName evidence="1">Uncharacterized protein</fullName>
    </submittedName>
</protein>
<proteinExistence type="predicted"/>
<dbReference type="EMBL" id="LHXR01000048">
    <property type="protein sequence ID" value="KXA97018.1"/>
    <property type="molecule type" value="Genomic_DNA"/>
</dbReference>
<sequence length="102" mass="11890">MIFLEKNELKKELDEKLNEIAWSYEFWDVEGNFSLINEKPKASDTKQSEQREDVPNHVLLDPQYVREVRLLEVEGEKMVRISGDIPYGIELLEDGGLLLRLG</sequence>